<proteinExistence type="predicted"/>
<organism evidence="1 2">
    <name type="scientific">Methylomonas aurea</name>
    <dbReference type="NCBI Taxonomy" id="2952224"/>
    <lineage>
        <taxon>Bacteria</taxon>
        <taxon>Pseudomonadati</taxon>
        <taxon>Pseudomonadota</taxon>
        <taxon>Gammaproteobacteria</taxon>
        <taxon>Methylococcales</taxon>
        <taxon>Methylococcaceae</taxon>
        <taxon>Methylomonas</taxon>
    </lineage>
</organism>
<keyword evidence="2" id="KW-1185">Reference proteome</keyword>
<dbReference type="Proteomes" id="UP001524569">
    <property type="component" value="Unassembled WGS sequence"/>
</dbReference>
<reference evidence="1 2" key="1">
    <citation type="submission" date="2022-07" db="EMBL/GenBank/DDBJ databases">
        <title>Methylomonas rivi sp. nov., Methylomonas rosea sp. nov., Methylomonas aureus sp. nov. and Methylomonas subterranea sp. nov., four novel methanotrophs isolated from a freshwater creek and the deep terrestrial subsurface.</title>
        <authorList>
            <person name="Abin C."/>
            <person name="Sankaranarayanan K."/>
            <person name="Garner C."/>
            <person name="Sindelar R."/>
            <person name="Kotary K."/>
            <person name="Garner R."/>
            <person name="Barclay S."/>
            <person name="Lawson P."/>
            <person name="Krumholz L."/>
        </authorList>
    </citation>
    <scope>NUCLEOTIDE SEQUENCE [LARGE SCALE GENOMIC DNA]</scope>
    <source>
        <strain evidence="1 2">SURF-1</strain>
    </source>
</reference>
<gene>
    <name evidence="1" type="ORF">NP603_19045</name>
</gene>
<dbReference type="RefSeq" id="WP_140911840.1">
    <property type="nucleotide sequence ID" value="NZ_JANIBM010000040.1"/>
</dbReference>
<name>A0ABT1ULV4_9GAMM</name>
<comment type="caution">
    <text evidence="1">The sequence shown here is derived from an EMBL/GenBank/DDBJ whole genome shotgun (WGS) entry which is preliminary data.</text>
</comment>
<sequence>MSGAIVTRPTRVFKMGAIRLADPAPNLPPIDAVKLYEKAYPHLANAVLGEPQLIGDELHFPIKTHEVKTKG</sequence>
<evidence type="ECO:0000313" key="1">
    <source>
        <dbReference type="EMBL" id="MCQ8183219.1"/>
    </source>
</evidence>
<dbReference type="Pfam" id="PF14454">
    <property type="entry name" value="Prok_Ub"/>
    <property type="match status" value="1"/>
</dbReference>
<evidence type="ECO:0000313" key="2">
    <source>
        <dbReference type="Proteomes" id="UP001524569"/>
    </source>
</evidence>
<accession>A0ABT1ULV4</accession>
<protein>
    <submittedName>
        <fullName evidence="1">PRTRC system protein C</fullName>
    </submittedName>
</protein>
<dbReference type="InterPro" id="IPR032866">
    <property type="entry name" value="Prok_Ub"/>
</dbReference>
<dbReference type="EMBL" id="JANIBM010000040">
    <property type="protein sequence ID" value="MCQ8183219.1"/>
    <property type="molecule type" value="Genomic_DNA"/>
</dbReference>